<name>A0A8S9QA06_BRACR</name>
<accession>A0A8S9QA06</accession>
<dbReference type="Proteomes" id="UP000712600">
    <property type="component" value="Unassembled WGS sequence"/>
</dbReference>
<sequence length="72" mass="7631">MSPSSLFQLDPWCGGSVGDSEVLMGFWSLWGFGVCGCGTFPKAVNIEDTSSTEPPAGLRHPVLGEVSDNQIK</sequence>
<protein>
    <submittedName>
        <fullName evidence="2">Uncharacterized protein</fullName>
    </submittedName>
</protein>
<evidence type="ECO:0000313" key="2">
    <source>
        <dbReference type="EMBL" id="KAF3538100.1"/>
    </source>
</evidence>
<comment type="caution">
    <text evidence="2">The sequence shown here is derived from an EMBL/GenBank/DDBJ whole genome shotgun (WGS) entry which is preliminary data.</text>
</comment>
<evidence type="ECO:0000313" key="3">
    <source>
        <dbReference type="Proteomes" id="UP000712600"/>
    </source>
</evidence>
<organism evidence="2 3">
    <name type="scientific">Brassica cretica</name>
    <name type="common">Mustard</name>
    <dbReference type="NCBI Taxonomy" id="69181"/>
    <lineage>
        <taxon>Eukaryota</taxon>
        <taxon>Viridiplantae</taxon>
        <taxon>Streptophyta</taxon>
        <taxon>Embryophyta</taxon>
        <taxon>Tracheophyta</taxon>
        <taxon>Spermatophyta</taxon>
        <taxon>Magnoliopsida</taxon>
        <taxon>eudicotyledons</taxon>
        <taxon>Gunneridae</taxon>
        <taxon>Pentapetalae</taxon>
        <taxon>rosids</taxon>
        <taxon>malvids</taxon>
        <taxon>Brassicales</taxon>
        <taxon>Brassicaceae</taxon>
        <taxon>Brassiceae</taxon>
        <taxon>Brassica</taxon>
    </lineage>
</organism>
<reference evidence="2" key="1">
    <citation type="submission" date="2019-12" db="EMBL/GenBank/DDBJ databases">
        <title>Genome sequencing and annotation of Brassica cretica.</title>
        <authorList>
            <person name="Studholme D.J."/>
            <person name="Sarris P."/>
        </authorList>
    </citation>
    <scope>NUCLEOTIDE SEQUENCE</scope>
    <source>
        <strain evidence="2">PFS-109/04</strain>
        <tissue evidence="2">Leaf</tissue>
    </source>
</reference>
<evidence type="ECO:0000256" key="1">
    <source>
        <dbReference type="SAM" id="MobiDB-lite"/>
    </source>
</evidence>
<gene>
    <name evidence="2" type="ORF">F2Q69_00021321</name>
</gene>
<dbReference type="EMBL" id="QGKX02001290">
    <property type="protein sequence ID" value="KAF3538100.1"/>
    <property type="molecule type" value="Genomic_DNA"/>
</dbReference>
<dbReference type="AlphaFoldDB" id="A0A8S9QA06"/>
<feature type="region of interest" description="Disordered" evidence="1">
    <location>
        <begin position="48"/>
        <end position="72"/>
    </location>
</feature>
<proteinExistence type="predicted"/>